<keyword evidence="2" id="KW-1185">Reference proteome</keyword>
<name>A0A0C3JBB5_PISTI</name>
<organism evidence="1 2">
    <name type="scientific">Pisolithus tinctorius Marx 270</name>
    <dbReference type="NCBI Taxonomy" id="870435"/>
    <lineage>
        <taxon>Eukaryota</taxon>
        <taxon>Fungi</taxon>
        <taxon>Dikarya</taxon>
        <taxon>Basidiomycota</taxon>
        <taxon>Agaricomycotina</taxon>
        <taxon>Agaricomycetes</taxon>
        <taxon>Agaricomycetidae</taxon>
        <taxon>Boletales</taxon>
        <taxon>Sclerodermatineae</taxon>
        <taxon>Pisolithaceae</taxon>
        <taxon>Pisolithus</taxon>
    </lineage>
</organism>
<reference evidence="2" key="2">
    <citation type="submission" date="2015-01" db="EMBL/GenBank/DDBJ databases">
        <title>Evolutionary Origins and Diversification of the Mycorrhizal Mutualists.</title>
        <authorList>
            <consortium name="DOE Joint Genome Institute"/>
            <consortium name="Mycorrhizal Genomics Consortium"/>
            <person name="Kohler A."/>
            <person name="Kuo A."/>
            <person name="Nagy L.G."/>
            <person name="Floudas D."/>
            <person name="Copeland A."/>
            <person name="Barry K.W."/>
            <person name="Cichocki N."/>
            <person name="Veneault-Fourrey C."/>
            <person name="LaButti K."/>
            <person name="Lindquist E.A."/>
            <person name="Lipzen A."/>
            <person name="Lundell T."/>
            <person name="Morin E."/>
            <person name="Murat C."/>
            <person name="Riley R."/>
            <person name="Ohm R."/>
            <person name="Sun H."/>
            <person name="Tunlid A."/>
            <person name="Henrissat B."/>
            <person name="Grigoriev I.V."/>
            <person name="Hibbett D.S."/>
            <person name="Martin F."/>
        </authorList>
    </citation>
    <scope>NUCLEOTIDE SEQUENCE [LARGE SCALE GENOMIC DNA]</scope>
    <source>
        <strain evidence="2">Marx 270</strain>
    </source>
</reference>
<dbReference type="AlphaFoldDB" id="A0A0C3JBB5"/>
<dbReference type="HOGENOM" id="CLU_2559205_0_0_1"/>
<sequence>MRLPVCVQNRGKTSSPPNLLNTYLVGFRELRTRLSLKTCPNDIILLWVPSLSSKQPQNQTAYRRHLKPGISYSSTKPGVVSG</sequence>
<accession>A0A0C3JBB5</accession>
<evidence type="ECO:0000313" key="2">
    <source>
        <dbReference type="Proteomes" id="UP000054217"/>
    </source>
</evidence>
<dbReference type="EMBL" id="KN831963">
    <property type="protein sequence ID" value="KIO06348.1"/>
    <property type="molecule type" value="Genomic_DNA"/>
</dbReference>
<dbReference type="InParanoid" id="A0A0C3JBB5"/>
<protein>
    <submittedName>
        <fullName evidence="1">Uncharacterized protein</fullName>
    </submittedName>
</protein>
<gene>
    <name evidence="1" type="ORF">M404DRAFT_998981</name>
</gene>
<proteinExistence type="predicted"/>
<reference evidence="1 2" key="1">
    <citation type="submission" date="2014-04" db="EMBL/GenBank/DDBJ databases">
        <authorList>
            <consortium name="DOE Joint Genome Institute"/>
            <person name="Kuo A."/>
            <person name="Kohler A."/>
            <person name="Costa M.D."/>
            <person name="Nagy L.G."/>
            <person name="Floudas D."/>
            <person name="Copeland A."/>
            <person name="Barry K.W."/>
            <person name="Cichocki N."/>
            <person name="Veneault-Fourrey C."/>
            <person name="LaButti K."/>
            <person name="Lindquist E.A."/>
            <person name="Lipzen A."/>
            <person name="Lundell T."/>
            <person name="Morin E."/>
            <person name="Murat C."/>
            <person name="Sun H."/>
            <person name="Tunlid A."/>
            <person name="Henrissat B."/>
            <person name="Grigoriev I.V."/>
            <person name="Hibbett D.S."/>
            <person name="Martin F."/>
            <person name="Nordberg H.P."/>
            <person name="Cantor M.N."/>
            <person name="Hua S.X."/>
        </authorList>
    </citation>
    <scope>NUCLEOTIDE SEQUENCE [LARGE SCALE GENOMIC DNA]</scope>
    <source>
        <strain evidence="1 2">Marx 270</strain>
    </source>
</reference>
<evidence type="ECO:0000313" key="1">
    <source>
        <dbReference type="EMBL" id="KIO06348.1"/>
    </source>
</evidence>
<dbReference type="Proteomes" id="UP000054217">
    <property type="component" value="Unassembled WGS sequence"/>
</dbReference>